<dbReference type="Proteomes" id="UP000694255">
    <property type="component" value="Unassembled WGS sequence"/>
</dbReference>
<comment type="caution">
    <text evidence="3">The sequence shown here is derived from an EMBL/GenBank/DDBJ whole genome shotgun (WGS) entry which is preliminary data.</text>
</comment>
<dbReference type="RefSeq" id="XP_049262703.1">
    <property type="nucleotide sequence ID" value="XM_049407914.1"/>
</dbReference>
<dbReference type="EMBL" id="JAGSYN010000178">
    <property type="protein sequence ID" value="KAG7662470.1"/>
    <property type="molecule type" value="Genomic_DNA"/>
</dbReference>
<dbReference type="Pfam" id="PF13855">
    <property type="entry name" value="LRR_8"/>
    <property type="match status" value="1"/>
</dbReference>
<keyword evidence="2" id="KW-0677">Repeat</keyword>
<keyword evidence="4" id="KW-1185">Reference proteome</keyword>
<protein>
    <submittedName>
        <fullName evidence="3">Uncharacterized protein</fullName>
    </submittedName>
</protein>
<keyword evidence="1" id="KW-0433">Leucine-rich repeat</keyword>
<dbReference type="AlphaFoldDB" id="A0A8J5QTR0"/>
<dbReference type="PANTHER" id="PTHR46652:SF3">
    <property type="entry name" value="LEUCINE-RICH REPEAT-CONTAINING PROTEIN 9"/>
    <property type="match status" value="1"/>
</dbReference>
<evidence type="ECO:0000256" key="1">
    <source>
        <dbReference type="ARBA" id="ARBA00022614"/>
    </source>
</evidence>
<reference evidence="3 4" key="1">
    <citation type="journal article" date="2021" name="DNA Res.">
        <title>Genome analysis of Candida subhashii reveals its hybrid nature and dual mitochondrial genome conformations.</title>
        <authorList>
            <person name="Mixao V."/>
            <person name="Hegedusova E."/>
            <person name="Saus E."/>
            <person name="Pryszcz L.P."/>
            <person name="Cillingova A."/>
            <person name="Nosek J."/>
            <person name="Gabaldon T."/>
        </authorList>
    </citation>
    <scope>NUCLEOTIDE SEQUENCE [LARGE SCALE GENOMIC DNA]</scope>
    <source>
        <strain evidence="3 4">CBS 10753</strain>
    </source>
</reference>
<accession>A0A8J5QTR0</accession>
<organism evidence="3 4">
    <name type="scientific">[Candida] subhashii</name>
    <dbReference type="NCBI Taxonomy" id="561895"/>
    <lineage>
        <taxon>Eukaryota</taxon>
        <taxon>Fungi</taxon>
        <taxon>Dikarya</taxon>
        <taxon>Ascomycota</taxon>
        <taxon>Saccharomycotina</taxon>
        <taxon>Pichiomycetes</taxon>
        <taxon>Debaryomycetaceae</taxon>
        <taxon>Spathaspora</taxon>
    </lineage>
</organism>
<dbReference type="OrthoDB" id="4019115at2759"/>
<evidence type="ECO:0000256" key="2">
    <source>
        <dbReference type="ARBA" id="ARBA00022737"/>
    </source>
</evidence>
<evidence type="ECO:0000313" key="4">
    <source>
        <dbReference type="Proteomes" id="UP000694255"/>
    </source>
</evidence>
<gene>
    <name evidence="3" type="ORF">J8A68_004001</name>
</gene>
<dbReference type="InterPro" id="IPR050836">
    <property type="entry name" value="SDS22/Internalin_LRR"/>
</dbReference>
<dbReference type="PROSITE" id="PS51450">
    <property type="entry name" value="LRR"/>
    <property type="match status" value="2"/>
</dbReference>
<proteinExistence type="predicted"/>
<dbReference type="GeneID" id="73470801"/>
<dbReference type="PANTHER" id="PTHR46652">
    <property type="entry name" value="LEUCINE-RICH REPEAT AND IQ DOMAIN-CONTAINING PROTEIN 1-RELATED"/>
    <property type="match status" value="1"/>
</dbReference>
<dbReference type="SMART" id="SM00365">
    <property type="entry name" value="LRR_SD22"/>
    <property type="match status" value="3"/>
</dbReference>
<name>A0A8J5QTR0_9ASCO</name>
<evidence type="ECO:0000313" key="3">
    <source>
        <dbReference type="EMBL" id="KAG7662470.1"/>
    </source>
</evidence>
<sequence>MRILFGRKETEEEPSPMPINVEHLINLQKASFANIQLFDFASFRAPEQLRTLHIEACQMLGDWRYVAQLPKLRSLHVATELGVTNIMAEFPTSLTDLSVHTRTEFIAEIFNLPPRLELLSLQYVILPISYEELPFPDTLKNLHLRLSNDNDILQNLNLPQLDKLHLEATVSDLRILPRSLSQFCYKDCVFTPLLNSDLQDYTNLTSLSVNGLKLATLDFKLPPNLQYLDLRDNCLSKIELDCCKLLKLYACRNKLSHLNKSSIRLPEGLVELQLNELKLIKEDEKGCLSDPKYSSVYEPCLPVSLETLSITNSNITDVILNKLELSKLSKLKELCLHANNISLLSSAEFPKSLVSLDISSNQIERITEGNFSDFRSLRGIDINRNPTLGEGLVERPIVFPHSLEYLNLSACWMPIKAVQNLIVNDCKNLRWAFLVLTKPIPDLLSFLDAVQKHCPLISSVHVDQWNQTPFKSMNFKFLDTTYDFTRFHTLSSNVMTPRQANAGLILEIL</sequence>
<dbReference type="InterPro" id="IPR001611">
    <property type="entry name" value="Leu-rich_rpt"/>
</dbReference>